<dbReference type="InterPro" id="IPR000873">
    <property type="entry name" value="AMP-dep_synth/lig_dom"/>
</dbReference>
<evidence type="ECO:0000313" key="4">
    <source>
        <dbReference type="Proteomes" id="UP001107961"/>
    </source>
</evidence>
<dbReference type="RefSeq" id="WP_080531684.1">
    <property type="nucleotide sequence ID" value="NZ_CP012331.1"/>
</dbReference>
<evidence type="ECO:0000259" key="1">
    <source>
        <dbReference type="Pfam" id="PF00501"/>
    </source>
</evidence>
<dbReference type="Gene3D" id="3.40.50.12780">
    <property type="entry name" value="N-terminal domain of ligase-like"/>
    <property type="match status" value="1"/>
</dbReference>
<dbReference type="Proteomes" id="UP001107961">
    <property type="component" value="Unassembled WGS sequence"/>
</dbReference>
<dbReference type="PROSITE" id="PS00455">
    <property type="entry name" value="AMP_BINDING"/>
    <property type="match status" value="1"/>
</dbReference>
<dbReference type="InterPro" id="IPR042099">
    <property type="entry name" value="ANL_N_sf"/>
</dbReference>
<dbReference type="GO" id="GO:0016405">
    <property type="term" value="F:CoA-ligase activity"/>
    <property type="evidence" value="ECO:0007669"/>
    <property type="project" value="TreeGrafter"/>
</dbReference>
<proteinExistence type="predicted"/>
<sequence>MNTEASLRHPGLHARVKPDHPAVILADTGRSMSYAELDAFANRLARVLQNEGLDYGDHIACLLENRLECPAVQWGGHYAGLYYTFVSTRLKPEEVLYILEDCEARVVILSAQTATPELVEAIGELPLAPKIFMLDEPLPGCESLEQAMETQSPEALPGAREGCDMLYSSGTTGRPKGVKPEISGLPVGSTETLAGLIELAFGGNGDMVYLSPAPYYHAAPLKWTRGVLVLGGTAVIMEKFDPERALENIQKYKVTHSQWVPTMFHRMLHLPEEVRNRYDVSSLKMAVHAAAPCPVTTKQAMIDWWGPVIYEYYGSTEGAGLTMTNSEDWKRHTGTVGKAIYGTLHIVDEETGEELPVGQEGAIYFSGGHPFEYHKDPSKTAEAHNDRGWACVGDIGWLDEDGYLYLTDRKSNMIISGGVNIYPQEVENTLMGHRAVFDVAVIGIPNEEMGESVHAIVQSREDRPGTAELAAELLSFCREKLSSIKCPRTLEFRDALPREPNGKLLKRLLRDEYREGKRKAEGFFSL</sequence>
<accession>A0A9Q3W4X9</accession>
<evidence type="ECO:0000259" key="2">
    <source>
        <dbReference type="Pfam" id="PF13193"/>
    </source>
</evidence>
<evidence type="ECO:0000313" key="3">
    <source>
        <dbReference type="EMBL" id="MCE7508148.1"/>
    </source>
</evidence>
<dbReference type="InterPro" id="IPR020845">
    <property type="entry name" value="AMP-binding_CS"/>
</dbReference>
<dbReference type="EMBL" id="JAJVKT010000005">
    <property type="protein sequence ID" value="MCE7508148.1"/>
    <property type="molecule type" value="Genomic_DNA"/>
</dbReference>
<dbReference type="AlphaFoldDB" id="A0A9Q3W4X9"/>
<organism evidence="3 4">
    <name type="scientific">Alloalcanivorax xenomutans</name>
    <dbReference type="NCBI Taxonomy" id="1094342"/>
    <lineage>
        <taxon>Bacteria</taxon>
        <taxon>Pseudomonadati</taxon>
        <taxon>Pseudomonadota</taxon>
        <taxon>Gammaproteobacteria</taxon>
        <taxon>Oceanospirillales</taxon>
        <taxon>Alcanivoracaceae</taxon>
        <taxon>Alloalcanivorax</taxon>
    </lineage>
</organism>
<dbReference type="InterPro" id="IPR025110">
    <property type="entry name" value="AMP-bd_C"/>
</dbReference>
<dbReference type="InterPro" id="IPR045851">
    <property type="entry name" value="AMP-bd_C_sf"/>
</dbReference>
<gene>
    <name evidence="3" type="ORF">LZG35_05825</name>
</gene>
<dbReference type="SUPFAM" id="SSF56801">
    <property type="entry name" value="Acetyl-CoA synthetase-like"/>
    <property type="match status" value="1"/>
</dbReference>
<comment type="caution">
    <text evidence="3">The sequence shown here is derived from an EMBL/GenBank/DDBJ whole genome shotgun (WGS) entry which is preliminary data.</text>
</comment>
<name>A0A9Q3W4X9_9GAMM</name>
<feature type="domain" description="AMP-dependent synthetase/ligase" evidence="1">
    <location>
        <begin position="13"/>
        <end position="369"/>
    </location>
</feature>
<dbReference type="Pfam" id="PF00501">
    <property type="entry name" value="AMP-binding"/>
    <property type="match status" value="1"/>
</dbReference>
<reference evidence="3" key="1">
    <citation type="submission" date="2022-01" db="EMBL/GenBank/DDBJ databases">
        <authorList>
            <person name="Karlyshev A.V."/>
            <person name="Jaspars M."/>
        </authorList>
    </citation>
    <scope>NUCLEOTIDE SEQUENCE</scope>
    <source>
        <strain evidence="3">AGSA3-2</strain>
    </source>
</reference>
<feature type="domain" description="AMP-binding enzyme C-terminal" evidence="2">
    <location>
        <begin position="425"/>
        <end position="503"/>
    </location>
</feature>
<dbReference type="PANTHER" id="PTHR24096">
    <property type="entry name" value="LONG-CHAIN-FATTY-ACID--COA LIGASE"/>
    <property type="match status" value="1"/>
</dbReference>
<keyword evidence="4" id="KW-1185">Reference proteome</keyword>
<dbReference type="Gene3D" id="3.30.300.30">
    <property type="match status" value="1"/>
</dbReference>
<dbReference type="PANTHER" id="PTHR24096:SF323">
    <property type="entry name" value="BLR3536 PROTEIN"/>
    <property type="match status" value="1"/>
</dbReference>
<protein>
    <submittedName>
        <fullName evidence="3">Acyl-CoA synthetase</fullName>
    </submittedName>
</protein>
<dbReference type="Pfam" id="PF13193">
    <property type="entry name" value="AMP-binding_C"/>
    <property type="match status" value="1"/>
</dbReference>